<dbReference type="SUPFAM" id="SSF54171">
    <property type="entry name" value="DNA-binding domain"/>
    <property type="match status" value="2"/>
</dbReference>
<feature type="region of interest" description="Disordered" evidence="6">
    <location>
        <begin position="1065"/>
        <end position="1097"/>
    </location>
</feature>
<evidence type="ECO:0000256" key="5">
    <source>
        <dbReference type="ARBA" id="ARBA00023242"/>
    </source>
</evidence>
<dbReference type="InterPro" id="IPR016177">
    <property type="entry name" value="DNA-bd_dom_sf"/>
</dbReference>
<keyword evidence="3" id="KW-0238">DNA-binding</keyword>
<protein>
    <submittedName>
        <fullName evidence="8">Methyl-CpG-binding domain protein</fullName>
    </submittedName>
</protein>
<feature type="compositionally biased region" description="Basic and acidic residues" evidence="6">
    <location>
        <begin position="695"/>
        <end position="711"/>
    </location>
</feature>
<dbReference type="InterPro" id="IPR038945">
    <property type="entry name" value="MBD13-like"/>
</dbReference>
<evidence type="ECO:0000256" key="3">
    <source>
        <dbReference type="ARBA" id="ARBA00023125"/>
    </source>
</evidence>
<dbReference type="GO" id="GO:0003677">
    <property type="term" value="F:DNA binding"/>
    <property type="evidence" value="ECO:0007669"/>
    <property type="project" value="UniProtKB-KW"/>
</dbReference>
<proteinExistence type="predicted"/>
<dbReference type="SMART" id="SM00391">
    <property type="entry name" value="MBD"/>
    <property type="match status" value="1"/>
</dbReference>
<evidence type="ECO:0000256" key="1">
    <source>
        <dbReference type="ARBA" id="ARBA00004123"/>
    </source>
</evidence>
<feature type="domain" description="MBD" evidence="7">
    <location>
        <begin position="154"/>
        <end position="226"/>
    </location>
</feature>
<dbReference type="EMBL" id="JARAOO010000014">
    <property type="protein sequence ID" value="KAJ7944887.1"/>
    <property type="molecule type" value="Genomic_DNA"/>
</dbReference>
<feature type="domain" description="MBD" evidence="7">
    <location>
        <begin position="76"/>
        <end position="153"/>
    </location>
</feature>
<reference evidence="8" key="1">
    <citation type="journal article" date="2023" name="Science">
        <title>Elucidation of the pathway for biosynthesis of saponin adjuvants from the soapbark tree.</title>
        <authorList>
            <person name="Reed J."/>
            <person name="Orme A."/>
            <person name="El-Demerdash A."/>
            <person name="Owen C."/>
            <person name="Martin L.B.B."/>
            <person name="Misra R.C."/>
            <person name="Kikuchi S."/>
            <person name="Rejzek M."/>
            <person name="Martin A.C."/>
            <person name="Harkess A."/>
            <person name="Leebens-Mack J."/>
            <person name="Louveau T."/>
            <person name="Stephenson M.J."/>
            <person name="Osbourn A."/>
        </authorList>
    </citation>
    <scope>NUCLEOTIDE SEQUENCE</scope>
    <source>
        <strain evidence="8">S10</strain>
    </source>
</reference>
<evidence type="ECO:0000256" key="4">
    <source>
        <dbReference type="ARBA" id="ARBA00023163"/>
    </source>
</evidence>
<dbReference type="AlphaFoldDB" id="A0AAD7KS93"/>
<evidence type="ECO:0000256" key="6">
    <source>
        <dbReference type="SAM" id="MobiDB-lite"/>
    </source>
</evidence>
<feature type="region of interest" description="Disordered" evidence="6">
    <location>
        <begin position="316"/>
        <end position="335"/>
    </location>
</feature>
<accession>A0AAD7KS93</accession>
<dbReference type="Gene3D" id="3.30.890.10">
    <property type="entry name" value="Methyl-cpg-binding Protein 2, Chain A"/>
    <property type="match status" value="2"/>
</dbReference>
<keyword evidence="2" id="KW-0805">Transcription regulation</keyword>
<evidence type="ECO:0000313" key="8">
    <source>
        <dbReference type="EMBL" id="KAJ7944887.1"/>
    </source>
</evidence>
<feature type="compositionally biased region" description="Basic and acidic residues" evidence="6">
    <location>
        <begin position="316"/>
        <end position="325"/>
    </location>
</feature>
<dbReference type="Pfam" id="PF01429">
    <property type="entry name" value="MBD"/>
    <property type="match status" value="2"/>
</dbReference>
<dbReference type="KEGG" id="qsa:O6P43_034214"/>
<keyword evidence="5" id="KW-0539">Nucleus</keyword>
<comment type="caution">
    <text evidence="8">The sequence shown here is derived from an EMBL/GenBank/DDBJ whole genome shotgun (WGS) entry which is preliminary data.</text>
</comment>
<dbReference type="PROSITE" id="PS50982">
    <property type="entry name" value="MBD"/>
    <property type="match status" value="2"/>
</dbReference>
<dbReference type="Proteomes" id="UP001163823">
    <property type="component" value="Chromosome 14"/>
</dbReference>
<dbReference type="PANTHER" id="PTHR34067:SF20">
    <property type="entry name" value="OS08G0206700 PROTEIN"/>
    <property type="match status" value="1"/>
</dbReference>
<evidence type="ECO:0000256" key="2">
    <source>
        <dbReference type="ARBA" id="ARBA00023015"/>
    </source>
</evidence>
<feature type="compositionally biased region" description="Polar residues" evidence="6">
    <location>
        <begin position="1071"/>
        <end position="1091"/>
    </location>
</feature>
<feature type="region of interest" description="Disordered" evidence="6">
    <location>
        <begin position="670"/>
        <end position="728"/>
    </location>
</feature>
<name>A0AAD7KS93_QUISA</name>
<evidence type="ECO:0000313" key="9">
    <source>
        <dbReference type="Proteomes" id="UP001163823"/>
    </source>
</evidence>
<organism evidence="8 9">
    <name type="scientific">Quillaja saponaria</name>
    <name type="common">Soap bark tree</name>
    <dbReference type="NCBI Taxonomy" id="32244"/>
    <lineage>
        <taxon>Eukaryota</taxon>
        <taxon>Viridiplantae</taxon>
        <taxon>Streptophyta</taxon>
        <taxon>Embryophyta</taxon>
        <taxon>Tracheophyta</taxon>
        <taxon>Spermatophyta</taxon>
        <taxon>Magnoliopsida</taxon>
        <taxon>eudicotyledons</taxon>
        <taxon>Gunneridae</taxon>
        <taxon>Pentapetalae</taxon>
        <taxon>rosids</taxon>
        <taxon>fabids</taxon>
        <taxon>Fabales</taxon>
        <taxon>Quillajaceae</taxon>
        <taxon>Quillaja</taxon>
    </lineage>
</organism>
<comment type="subcellular location">
    <subcellularLocation>
        <location evidence="1">Nucleus</location>
    </subcellularLocation>
</comment>
<keyword evidence="4" id="KW-0804">Transcription</keyword>
<keyword evidence="9" id="KW-1185">Reference proteome</keyword>
<dbReference type="GO" id="GO:0005634">
    <property type="term" value="C:nucleus"/>
    <property type="evidence" value="ECO:0007669"/>
    <property type="project" value="UniProtKB-SubCell"/>
</dbReference>
<dbReference type="CDD" id="cd00122">
    <property type="entry name" value="MBD"/>
    <property type="match status" value="1"/>
</dbReference>
<evidence type="ECO:0000259" key="7">
    <source>
        <dbReference type="PROSITE" id="PS50982"/>
    </source>
</evidence>
<dbReference type="PANTHER" id="PTHR34067">
    <property type="entry name" value="OS04G0193200 PROTEIN"/>
    <property type="match status" value="1"/>
</dbReference>
<sequence>MPSSPQRLPAGWIVQNEVQKSGRKIRVYKNVETGLKVFSKDDVIHHLKVRSTYLEKPQKINKQTNRKSKSNPKQTVQKTIENPEWLPDGWKMELRTRNSGSKVGTRYKCYIETMTGCTFYSKPEVLQYLKTINQRSCCSKKRRGCTDMHYESKVVAAKHTTEDLPPGWKKDVKIRKIRGGIKKDPYYIDPASGYAFRSKKDVLRYLEAGDMSSCAMRPIKWQINDKELRTEKFTGSAPCLVVHPSSAVKMQHSTRRKPFGGKGRSDRSCLKLQEAKSLKIDETVHEMHSLENVITDAPKIKESSDLVTPPAEMKEKNYTANVDKKTSRKKQKDLIVPPRCSRRLAGNEPEQVMNSVTRECDPQVSTRKSRKSGTIIDSGLEKGASQQFSVRFEPKQMLNSVTCERALQVSTRTTRKNRTILDAGLDNEAAQHQSVWNEPEKVVNSVTCEQSFQIPTRQTRNSRTMIDAGFANAASQQPSVVSKMDAHPQSVVLEKRKLLDSGTEKTGDGKTQVISNKSKNKKEHNLPCRASKRLAGFEPEVMPNSIYCERALEYSSKKSKSEAPRVISANVISQQSRACAGTELAHNASTMINTSINGESSSEILKSLEVQDAPHEQMQKLVEEKFDDHKSEPQISFAFHHSWSDPCLEFAMKTLTSPLPVADTVDSGPIITPGTDALGNSSLYERGRGKSNNRHSQEISKKSKNKKELNLPHRASKRLAGHEPELMAKSISSERVLEYATRKPHKDGNTVTGNFTSRASHQLDVGKELELNNLASDSNKSRIFGESSNKSHKSNEEHMILEEQQQQLEAEKLDDKQSGPQLSFPLGDYLSDPCLEFAIKTLTGALPVEEAVDSQPATIPKTEVMQSCLVIEKGRRESSNRHVQNSKKLKKKKELNLPCRSSKRLAGHEPELLHKSISSERALEYVTRKRCTGENTVTGILTDGASQKLDVGEASEFNHLASNNTETRIHGQPSNECGKSYEDHATLDGQPQQLEAEKMDDKKSEPQLSFPFGGSWSDPCLEFAIKTLTGALPLEDAADVVPVMSPENDVLQEKKLVDSVMEKSIKDESQVKSNESNNKKGQNLACQLSQQHLDHRSESQAIFISSKNAIEDCK</sequence>
<feature type="region of interest" description="Disordered" evidence="6">
    <location>
        <begin position="56"/>
        <end position="82"/>
    </location>
</feature>
<gene>
    <name evidence="8" type="ORF">O6P43_034214</name>
</gene>
<feature type="compositionally biased region" description="Polar residues" evidence="6">
    <location>
        <begin position="71"/>
        <end position="80"/>
    </location>
</feature>
<dbReference type="InterPro" id="IPR001739">
    <property type="entry name" value="Methyl_CpG_DNA-bd"/>
</dbReference>